<name>A0ABT4YL86_9VIBR</name>
<keyword evidence="1" id="KW-0812">Transmembrane</keyword>
<accession>A0ABT4YL86</accession>
<proteinExistence type="predicted"/>
<organism evidence="3 4">
    <name type="scientific">Vibrio algarum</name>
    <dbReference type="NCBI Taxonomy" id="3020714"/>
    <lineage>
        <taxon>Bacteria</taxon>
        <taxon>Pseudomonadati</taxon>
        <taxon>Pseudomonadota</taxon>
        <taxon>Gammaproteobacteria</taxon>
        <taxon>Vibrionales</taxon>
        <taxon>Vibrionaceae</taxon>
        <taxon>Vibrio</taxon>
    </lineage>
</organism>
<dbReference type="Gene3D" id="1.10.3730.20">
    <property type="match status" value="1"/>
</dbReference>
<feature type="transmembrane region" description="Helical" evidence="1">
    <location>
        <begin position="117"/>
        <end position="133"/>
    </location>
</feature>
<dbReference type="InterPro" id="IPR000620">
    <property type="entry name" value="EamA_dom"/>
</dbReference>
<evidence type="ECO:0000259" key="2">
    <source>
        <dbReference type="Pfam" id="PF00892"/>
    </source>
</evidence>
<feature type="transmembrane region" description="Helical" evidence="1">
    <location>
        <begin position="29"/>
        <end position="49"/>
    </location>
</feature>
<dbReference type="SUPFAM" id="SSF103481">
    <property type="entry name" value="Multidrug resistance efflux transporter EmrE"/>
    <property type="match status" value="2"/>
</dbReference>
<dbReference type="Proteomes" id="UP001210678">
    <property type="component" value="Unassembled WGS sequence"/>
</dbReference>
<feature type="transmembrane region" description="Helical" evidence="1">
    <location>
        <begin position="170"/>
        <end position="190"/>
    </location>
</feature>
<evidence type="ECO:0000313" key="3">
    <source>
        <dbReference type="EMBL" id="MDB1122302.1"/>
    </source>
</evidence>
<sequence length="280" mass="31031">MALFALILGNLFASLSDVAVKYLDSDASVYQYVFLRQLIATIVAAPFYLKNRKVNDSTVNWKVTALRAHLIIFGASCMVIAITHLPLATANAVFYAGPLLMLPLSILLLNEKIKLDKAIGSIIGFVGVLIVLRPSQFHWAAIFALGTAISLALFHVLVRKLPSEHSVIHTLFWTSIMSLPLSGLLAIFDWQPLGPIQLYWIVASSVCVLAYNALAVFAYKKVQADEIALAEYSGLIFVTAFGVWWFNEVPDAFTLIGMVFIVVPLLPRKVLRRKNRRNKA</sequence>
<feature type="transmembrane region" description="Helical" evidence="1">
    <location>
        <begin position="93"/>
        <end position="110"/>
    </location>
</feature>
<keyword evidence="1" id="KW-1133">Transmembrane helix</keyword>
<feature type="transmembrane region" description="Helical" evidence="1">
    <location>
        <begin position="196"/>
        <end position="217"/>
    </location>
</feature>
<dbReference type="PANTHER" id="PTHR22911">
    <property type="entry name" value="ACYL-MALONYL CONDENSING ENZYME-RELATED"/>
    <property type="match status" value="1"/>
</dbReference>
<feature type="transmembrane region" description="Helical" evidence="1">
    <location>
        <begin position="252"/>
        <end position="271"/>
    </location>
</feature>
<gene>
    <name evidence="3" type="ORF">PGX00_00485</name>
</gene>
<feature type="domain" description="EamA" evidence="2">
    <location>
        <begin position="139"/>
        <end position="263"/>
    </location>
</feature>
<feature type="transmembrane region" description="Helical" evidence="1">
    <location>
        <begin position="139"/>
        <end position="158"/>
    </location>
</feature>
<feature type="transmembrane region" description="Helical" evidence="1">
    <location>
        <begin position="229"/>
        <end position="246"/>
    </location>
</feature>
<evidence type="ECO:0000256" key="1">
    <source>
        <dbReference type="SAM" id="Phobius"/>
    </source>
</evidence>
<dbReference type="InterPro" id="IPR037185">
    <property type="entry name" value="EmrE-like"/>
</dbReference>
<feature type="domain" description="EamA" evidence="2">
    <location>
        <begin position="2"/>
        <end position="132"/>
    </location>
</feature>
<reference evidence="3 4" key="1">
    <citation type="submission" date="2023-01" db="EMBL/GenBank/DDBJ databases">
        <title>Vibrio sp. KJ40-1 sp.nov, isolated from marine algae.</title>
        <authorList>
            <person name="Butt M."/>
            <person name="Kim J.M.J."/>
            <person name="Jeon C.O.C."/>
        </authorList>
    </citation>
    <scope>NUCLEOTIDE SEQUENCE [LARGE SCALE GENOMIC DNA]</scope>
    <source>
        <strain evidence="3 4">KJ40-1</strain>
    </source>
</reference>
<dbReference type="PANTHER" id="PTHR22911:SF103">
    <property type="entry name" value="BLR2811 PROTEIN"/>
    <property type="match status" value="1"/>
</dbReference>
<evidence type="ECO:0000313" key="4">
    <source>
        <dbReference type="Proteomes" id="UP001210678"/>
    </source>
</evidence>
<feature type="transmembrane region" description="Helical" evidence="1">
    <location>
        <begin position="70"/>
        <end position="87"/>
    </location>
</feature>
<comment type="caution">
    <text evidence="3">The sequence shown here is derived from an EMBL/GenBank/DDBJ whole genome shotgun (WGS) entry which is preliminary data.</text>
</comment>
<keyword evidence="1" id="KW-0472">Membrane</keyword>
<dbReference type="EMBL" id="JAQLOI010000001">
    <property type="protein sequence ID" value="MDB1122302.1"/>
    <property type="molecule type" value="Genomic_DNA"/>
</dbReference>
<keyword evidence="4" id="KW-1185">Reference proteome</keyword>
<dbReference type="Pfam" id="PF00892">
    <property type="entry name" value="EamA"/>
    <property type="match status" value="2"/>
</dbReference>
<protein>
    <submittedName>
        <fullName evidence="3">DMT family transporter</fullName>
    </submittedName>
</protein>